<gene>
    <name evidence="1" type="ORF">GCK72_004373</name>
</gene>
<dbReference type="RefSeq" id="XP_053588835.1">
    <property type="nucleotide sequence ID" value="XM_053724641.1"/>
</dbReference>
<evidence type="ECO:0000313" key="2">
    <source>
        <dbReference type="Proteomes" id="UP000483820"/>
    </source>
</evidence>
<proteinExistence type="predicted"/>
<accession>A0A6A5HB29</accession>
<dbReference type="AlphaFoldDB" id="A0A6A5HB29"/>
<dbReference type="GeneID" id="78773877"/>
<organism evidence="1 2">
    <name type="scientific">Caenorhabditis remanei</name>
    <name type="common">Caenorhabditis vulgaris</name>
    <dbReference type="NCBI Taxonomy" id="31234"/>
    <lineage>
        <taxon>Eukaryota</taxon>
        <taxon>Metazoa</taxon>
        <taxon>Ecdysozoa</taxon>
        <taxon>Nematoda</taxon>
        <taxon>Chromadorea</taxon>
        <taxon>Rhabditida</taxon>
        <taxon>Rhabditina</taxon>
        <taxon>Rhabditomorpha</taxon>
        <taxon>Rhabditoidea</taxon>
        <taxon>Rhabditidae</taxon>
        <taxon>Peloderinae</taxon>
        <taxon>Caenorhabditis</taxon>
    </lineage>
</organism>
<comment type="caution">
    <text evidence="1">The sequence shown here is derived from an EMBL/GenBank/DDBJ whole genome shotgun (WGS) entry which is preliminary data.</text>
</comment>
<dbReference type="KEGG" id="crq:GCK72_004373"/>
<name>A0A6A5HB29_CAERE</name>
<evidence type="ECO:0000313" key="1">
    <source>
        <dbReference type="EMBL" id="KAF1764425.1"/>
    </source>
</evidence>
<dbReference type="EMBL" id="WUAV01000002">
    <property type="protein sequence ID" value="KAF1764425.1"/>
    <property type="molecule type" value="Genomic_DNA"/>
</dbReference>
<dbReference type="CTD" id="78773877"/>
<sequence>MSTYFGQVVRNTVMDFYNYLVTNASGRSGPDLQYPKTVTDAVLPPEDLLKVAVKKLGVLKKEGGNWRQEALQNVLVLKLYNHIEDSNKELKIKTEVMEKNSSSV</sequence>
<dbReference type="Proteomes" id="UP000483820">
    <property type="component" value="Chromosome II"/>
</dbReference>
<protein>
    <submittedName>
        <fullName evidence="1">Uncharacterized protein</fullName>
    </submittedName>
</protein>
<reference evidence="1 2" key="1">
    <citation type="submission" date="2019-12" db="EMBL/GenBank/DDBJ databases">
        <title>Chromosome-level assembly of the Caenorhabditis remanei genome.</title>
        <authorList>
            <person name="Teterina A.A."/>
            <person name="Willis J.H."/>
            <person name="Phillips P.C."/>
        </authorList>
    </citation>
    <scope>NUCLEOTIDE SEQUENCE [LARGE SCALE GENOMIC DNA]</scope>
    <source>
        <strain evidence="1 2">PX506</strain>
        <tissue evidence="1">Whole organism</tissue>
    </source>
</reference>